<sequence>MMRVNNVLVIWMLCPALLLSELIPCSTVTQTTTLLQSNTNYLIEDCFVPDLPPSAGGFFTPILRVFTRYLSPAIPTLTNVSITVRNSNVVPNVHIESIIPGLPGVAIENIYVSLVGVEAPWPVGLALSVADTVLSIREVPFVNVSLMLRSCALNFSIPGSAQWFPPVFAWFRPPVRLASANYNESKQLTIMIVDSNIYVYCASGARPDIFVFEIPGNDTITNVLVEIANSSLSFQVSVWRLYPVAVINIVGRDDCIAGIGYTTNTSISDVVVRVSNNSNLTAVGRLPTETGPPSFPFVTAALLYVRASRCSQVYVLISNSITLQISLVRSQLLPALSPVTYGDANLVAAVVHLDIVESLSRVTFQCSTTVATLISVSKAYFLLAGNFPSKILDDVNVTMTNIYMSSIIASGNSGVPGKEAICLGFDSKGAVGNIDINIEYATLRTVTAVDGGAQSVAAALLLNSASSHVRIRIVQVVLEASTNSGTISFVSVSGTTAAILMSIASLVIINGNAQNFSVYVYNARLQFQSLFDCPSTTSMRFTSTVAEIISIPGIIIAAVVDIRGCDIALIGFGGTPALSTSMAAGGSWDANSVGVVGTMTQKVAYAGLPAVIVPLLGQLSPTTSGVTSSILDNVKITILNTSIHSSIENGALSTTTSSLMIAIVGLYATTMRNTVSVFISDSTAFQARGSASTHTWKTCRRPLIMIPGRGTASVIAVSGTAIFEAGTRISVSRVTGVVGPLIAGYSLVPNPAMLTLRPNTTISFTYVSSSGLGNEGSVFGLASASTASSLFSVVVVADTNLQSPHGLDLSLSSLCGFGYLAGPSSIVSSTMPATLTLLCNTWSPAPLAELLTLSDARLSASLVKTPSPGSDWDASCPAVSMSVTITQSIIAVPQQHSTVSSRGATSVLVGSAIWFGSLLGGTVGGVHGIQAAMLLLRVQSICAGSASPSFSVVTPVDLCCDLSTSPTLLTTPGYAGVYVGAVLGNTVVVVFSTGLRYFVGQLLRRTNVISDESPSSWRSRIIHRLRSFAPPSGPVTLSWTAYMFLLFPTVSLCVAIVSDVTMPAYARWFGGFVLPLWLVPWAGAFFGLCWWGVVFAFRSAPKEAKKHCARRHINFTSAAARSRRRPPLLPTIQEAHDWLLEASEVLVPRRGAKLRNLAKAQLRRFGSVFASYRAARYWCFNVEKKKIATGVATGLMLRQMGSTDPCAGAGWAWAVVGVGILEITTALVLRAFALRLELTAFVAVMMFAILSEIVALLFPNTVDAANALSIVAAVLQMLSMLYGALEHFRLQNRSDRELVLSPQAAGAGSVGSEQGGRDYSNVYALSSLSNDDCLCIAPKFCSAPASGMTGAKRGMVSGESTLGSLVALICEEQERRR</sequence>
<feature type="transmembrane region" description="Helical" evidence="1">
    <location>
        <begin position="1077"/>
        <end position="1097"/>
    </location>
</feature>
<dbReference type="VEuPathDB" id="TriTrypDB:BSAL_86805"/>
<protein>
    <submittedName>
        <fullName evidence="3">Membrane-associated protein, putative</fullName>
    </submittedName>
</protein>
<evidence type="ECO:0000313" key="3">
    <source>
        <dbReference type="EMBL" id="CUG81703.1"/>
    </source>
</evidence>
<organism evidence="3 4">
    <name type="scientific">Bodo saltans</name>
    <name type="common">Flagellated protozoan</name>
    <dbReference type="NCBI Taxonomy" id="75058"/>
    <lineage>
        <taxon>Eukaryota</taxon>
        <taxon>Discoba</taxon>
        <taxon>Euglenozoa</taxon>
        <taxon>Kinetoplastea</taxon>
        <taxon>Metakinetoplastina</taxon>
        <taxon>Eubodonida</taxon>
        <taxon>Bodonidae</taxon>
        <taxon>Bodo</taxon>
    </lineage>
</organism>
<feature type="transmembrane region" description="Helical" evidence="1">
    <location>
        <begin position="1238"/>
        <end position="1258"/>
    </location>
</feature>
<dbReference type="EMBL" id="CYKH01001068">
    <property type="protein sequence ID" value="CUG81703.1"/>
    <property type="molecule type" value="Genomic_DNA"/>
</dbReference>
<keyword evidence="2" id="KW-0732">Signal</keyword>
<feature type="transmembrane region" description="Helical" evidence="1">
    <location>
        <begin position="1264"/>
        <end position="1285"/>
    </location>
</feature>
<accession>A0A0S4J5D8</accession>
<gene>
    <name evidence="3" type="ORF">BSAL_86805</name>
</gene>
<feature type="chain" id="PRO_5006622008" evidence="2">
    <location>
        <begin position="21"/>
        <end position="1377"/>
    </location>
</feature>
<keyword evidence="1" id="KW-1133">Transmembrane helix</keyword>
<feature type="transmembrane region" description="Helical" evidence="1">
    <location>
        <begin position="975"/>
        <end position="999"/>
    </location>
</feature>
<dbReference type="Proteomes" id="UP000051952">
    <property type="component" value="Unassembled WGS sequence"/>
</dbReference>
<evidence type="ECO:0000313" key="4">
    <source>
        <dbReference type="Proteomes" id="UP000051952"/>
    </source>
</evidence>
<evidence type="ECO:0000256" key="1">
    <source>
        <dbReference type="SAM" id="Phobius"/>
    </source>
</evidence>
<evidence type="ECO:0000256" key="2">
    <source>
        <dbReference type="SAM" id="SignalP"/>
    </source>
</evidence>
<reference evidence="4" key="1">
    <citation type="submission" date="2015-09" db="EMBL/GenBank/DDBJ databases">
        <authorList>
            <consortium name="Pathogen Informatics"/>
        </authorList>
    </citation>
    <scope>NUCLEOTIDE SEQUENCE [LARGE SCALE GENOMIC DNA]</scope>
    <source>
        <strain evidence="4">Lake Konstanz</strain>
    </source>
</reference>
<feature type="transmembrane region" description="Helical" evidence="1">
    <location>
        <begin position="1035"/>
        <end position="1057"/>
    </location>
</feature>
<name>A0A0S4J5D8_BODSA</name>
<feature type="signal peptide" evidence="2">
    <location>
        <begin position="1"/>
        <end position="20"/>
    </location>
</feature>
<keyword evidence="1" id="KW-0812">Transmembrane</keyword>
<proteinExistence type="predicted"/>
<keyword evidence="4" id="KW-1185">Reference proteome</keyword>
<keyword evidence="1" id="KW-0472">Membrane</keyword>